<dbReference type="PANTHER" id="PTHR42078">
    <property type="entry name" value="GLUCAN 1, 4-ALPHA-GLUCOSIDASE"/>
    <property type="match status" value="1"/>
</dbReference>
<evidence type="ECO:0000256" key="1">
    <source>
        <dbReference type="SAM" id="MobiDB-lite"/>
    </source>
</evidence>
<gene>
    <name evidence="4" type="ORF">K491DRAFT_674807</name>
</gene>
<dbReference type="EMBL" id="MU004300">
    <property type="protein sequence ID" value="KAF2660284.1"/>
    <property type="molecule type" value="Genomic_DNA"/>
</dbReference>
<evidence type="ECO:0000313" key="5">
    <source>
        <dbReference type="Proteomes" id="UP000799324"/>
    </source>
</evidence>
<keyword evidence="2" id="KW-0812">Transmembrane</keyword>
<dbReference type="Proteomes" id="UP000799324">
    <property type="component" value="Unassembled WGS sequence"/>
</dbReference>
<sequence>MRYSTRSSRLVSIQGQQLPSIVTYFPENNDRSSLVSASPETRSGAVEDGIEVVPIERQNSFSAKALTPSQEEKEVVGRSKMDPELGSKSLPGLPISAWYRMQVGHRIMAIICVQLLVLLVMSMILMEVARKRLEQALKAAAISQPIPSSQLPSVALGSFGIRLENAQIERSDCLPRPNESASWACSPGVMELNLLPPTEGQGNLTLASVQYFNLSNGSPFYGEQSFITEPVRLFPLTNGTNQAVKYGFNTTYDRSVFLLQDRLVPDGDTRDLDPNWGDPIKPGEQPWHCVFKGTHIKGVIKIEAAANATSEYITVNGQSITRLPYVVRISEKIKPDSPKPICVQMVMTDDLTLVPINASMHELELDFDTTDMKRQEPDDDTPKCLCSWRVG</sequence>
<keyword evidence="2" id="KW-0472">Membrane</keyword>
<evidence type="ECO:0000256" key="2">
    <source>
        <dbReference type="SAM" id="Phobius"/>
    </source>
</evidence>
<dbReference type="InterPro" id="IPR056722">
    <property type="entry name" value="DUF7820"/>
</dbReference>
<protein>
    <recommendedName>
        <fullName evidence="3">DUF7820 domain-containing protein</fullName>
    </recommendedName>
</protein>
<reference evidence="4" key="1">
    <citation type="journal article" date="2020" name="Stud. Mycol.">
        <title>101 Dothideomycetes genomes: a test case for predicting lifestyles and emergence of pathogens.</title>
        <authorList>
            <person name="Haridas S."/>
            <person name="Albert R."/>
            <person name="Binder M."/>
            <person name="Bloem J."/>
            <person name="Labutti K."/>
            <person name="Salamov A."/>
            <person name="Andreopoulos B."/>
            <person name="Baker S."/>
            <person name="Barry K."/>
            <person name="Bills G."/>
            <person name="Bluhm B."/>
            <person name="Cannon C."/>
            <person name="Castanera R."/>
            <person name="Culley D."/>
            <person name="Daum C."/>
            <person name="Ezra D."/>
            <person name="Gonzalez J."/>
            <person name="Henrissat B."/>
            <person name="Kuo A."/>
            <person name="Liang C."/>
            <person name="Lipzen A."/>
            <person name="Lutzoni F."/>
            <person name="Magnuson J."/>
            <person name="Mondo S."/>
            <person name="Nolan M."/>
            <person name="Ohm R."/>
            <person name="Pangilinan J."/>
            <person name="Park H.-J."/>
            <person name="Ramirez L."/>
            <person name="Alfaro M."/>
            <person name="Sun H."/>
            <person name="Tritt A."/>
            <person name="Yoshinaga Y."/>
            <person name="Zwiers L.-H."/>
            <person name="Turgeon B."/>
            <person name="Goodwin S."/>
            <person name="Spatafora J."/>
            <person name="Crous P."/>
            <person name="Grigoriev I."/>
        </authorList>
    </citation>
    <scope>NUCLEOTIDE SEQUENCE</scope>
    <source>
        <strain evidence="4">CBS 122681</strain>
    </source>
</reference>
<keyword evidence="5" id="KW-1185">Reference proteome</keyword>
<evidence type="ECO:0000313" key="4">
    <source>
        <dbReference type="EMBL" id="KAF2660284.1"/>
    </source>
</evidence>
<name>A0A6A6TNW4_9PLEO</name>
<feature type="domain" description="DUF7820" evidence="3">
    <location>
        <begin position="145"/>
        <end position="303"/>
    </location>
</feature>
<dbReference type="PANTHER" id="PTHR42078:SF1">
    <property type="entry name" value="GLUCAN 1, 4-ALPHA-GLUCOSIDASE"/>
    <property type="match status" value="1"/>
</dbReference>
<keyword evidence="2" id="KW-1133">Transmembrane helix</keyword>
<feature type="region of interest" description="Disordered" evidence="1">
    <location>
        <begin position="64"/>
        <end position="83"/>
    </location>
</feature>
<dbReference type="Pfam" id="PF25130">
    <property type="entry name" value="DUF7820"/>
    <property type="match status" value="1"/>
</dbReference>
<organism evidence="4 5">
    <name type="scientific">Lophiostoma macrostomum CBS 122681</name>
    <dbReference type="NCBI Taxonomy" id="1314788"/>
    <lineage>
        <taxon>Eukaryota</taxon>
        <taxon>Fungi</taxon>
        <taxon>Dikarya</taxon>
        <taxon>Ascomycota</taxon>
        <taxon>Pezizomycotina</taxon>
        <taxon>Dothideomycetes</taxon>
        <taxon>Pleosporomycetidae</taxon>
        <taxon>Pleosporales</taxon>
        <taxon>Lophiostomataceae</taxon>
        <taxon>Lophiostoma</taxon>
    </lineage>
</organism>
<dbReference type="OrthoDB" id="5384459at2759"/>
<accession>A0A6A6TNW4</accession>
<feature type="compositionally biased region" description="Basic and acidic residues" evidence="1">
    <location>
        <begin position="70"/>
        <end position="83"/>
    </location>
</feature>
<feature type="transmembrane region" description="Helical" evidence="2">
    <location>
        <begin position="107"/>
        <end position="126"/>
    </location>
</feature>
<evidence type="ECO:0000259" key="3">
    <source>
        <dbReference type="Pfam" id="PF25130"/>
    </source>
</evidence>
<proteinExistence type="predicted"/>
<dbReference type="AlphaFoldDB" id="A0A6A6TNW4"/>